<feature type="domain" description="Glycosyl transferase family 1" evidence="2">
    <location>
        <begin position="190"/>
        <end position="346"/>
    </location>
</feature>
<organism evidence="3 4">
    <name type="scientific">Nakamurella panacisegetis</name>
    <dbReference type="NCBI Taxonomy" id="1090615"/>
    <lineage>
        <taxon>Bacteria</taxon>
        <taxon>Bacillati</taxon>
        <taxon>Actinomycetota</taxon>
        <taxon>Actinomycetes</taxon>
        <taxon>Nakamurellales</taxon>
        <taxon>Nakamurellaceae</taxon>
        <taxon>Nakamurella</taxon>
    </lineage>
</organism>
<keyword evidence="1 3" id="KW-0808">Transferase</keyword>
<evidence type="ECO:0000313" key="4">
    <source>
        <dbReference type="Proteomes" id="UP000198741"/>
    </source>
</evidence>
<dbReference type="PANTHER" id="PTHR46401:SF2">
    <property type="entry name" value="GLYCOSYLTRANSFERASE WBBK-RELATED"/>
    <property type="match status" value="1"/>
</dbReference>
<gene>
    <name evidence="3" type="ORF">SAMN04515671_4318</name>
</gene>
<evidence type="ECO:0000259" key="2">
    <source>
        <dbReference type="Pfam" id="PF00534"/>
    </source>
</evidence>
<evidence type="ECO:0000313" key="3">
    <source>
        <dbReference type="EMBL" id="SDP45764.1"/>
    </source>
</evidence>
<dbReference type="SUPFAM" id="SSF53756">
    <property type="entry name" value="UDP-Glycosyltransferase/glycogen phosphorylase"/>
    <property type="match status" value="1"/>
</dbReference>
<dbReference type="AlphaFoldDB" id="A0A1H0SVS1"/>
<dbReference type="PANTHER" id="PTHR46401">
    <property type="entry name" value="GLYCOSYLTRANSFERASE WBBK-RELATED"/>
    <property type="match status" value="1"/>
</dbReference>
<dbReference type="GO" id="GO:0016757">
    <property type="term" value="F:glycosyltransferase activity"/>
    <property type="evidence" value="ECO:0007669"/>
    <property type="project" value="InterPro"/>
</dbReference>
<dbReference type="Proteomes" id="UP000198741">
    <property type="component" value="Chromosome I"/>
</dbReference>
<reference evidence="3 4" key="1">
    <citation type="submission" date="2016-10" db="EMBL/GenBank/DDBJ databases">
        <authorList>
            <person name="de Groot N.N."/>
        </authorList>
    </citation>
    <scope>NUCLEOTIDE SEQUENCE [LARGE SCALE GENOMIC DNA]</scope>
    <source>
        <strain evidence="4">P4-7,KCTC 19426,CECT 7604</strain>
    </source>
</reference>
<dbReference type="Gene3D" id="3.40.50.2000">
    <property type="entry name" value="Glycogen Phosphorylase B"/>
    <property type="match status" value="2"/>
</dbReference>
<name>A0A1H0SVS1_9ACTN</name>
<dbReference type="CDD" id="cd03801">
    <property type="entry name" value="GT4_PimA-like"/>
    <property type="match status" value="1"/>
</dbReference>
<dbReference type="Pfam" id="PF00534">
    <property type="entry name" value="Glycos_transf_1"/>
    <property type="match status" value="1"/>
</dbReference>
<proteinExistence type="predicted"/>
<evidence type="ECO:0000256" key="1">
    <source>
        <dbReference type="ARBA" id="ARBA00022679"/>
    </source>
</evidence>
<dbReference type="STRING" id="1090615.SAMN04515671_4318"/>
<protein>
    <submittedName>
        <fullName evidence="3">Glycosyltransferase involved in cell wall bisynthesis</fullName>
    </submittedName>
</protein>
<keyword evidence="4" id="KW-1185">Reference proteome</keyword>
<dbReference type="InterPro" id="IPR001296">
    <property type="entry name" value="Glyco_trans_1"/>
</dbReference>
<dbReference type="EMBL" id="LT629710">
    <property type="protein sequence ID" value="SDP45764.1"/>
    <property type="molecule type" value="Genomic_DNA"/>
</dbReference>
<sequence>MTVADPAVLNGRSDSVRGGEVARHVVDVIVPAGIDDPRRPSGGNRYDRRVCDGLRGRGWQVREHAVPGRWPQPEDDAFRALAEVMARFRDGAVLLIDGLIASAAPDVLLPHAIRLRPVVLVHMPAADRSAAAAEREHAVLQTAAAVITTSHWTRHDLLRRYGLGPALVHVAHPGTDQAVPASGSVRGGRLLCVGAVIPGKGHDVLFEALAGLGPRAWTCTCVGALDIEPGFVHRLRRQLRGAGLGGRVRFTGPLGEPELSAAYADADLLVLASAAETYGMVVAEALARGLPVVATAVGGLPESLGRAKDGTVPGILVPPADPRPLSAAIDHWLGDPGLRERLRHAAGQRRETLAAWSDTVAKISAVLIRAGA</sequence>
<accession>A0A1H0SVS1</accession>
<dbReference type="GO" id="GO:0009103">
    <property type="term" value="P:lipopolysaccharide biosynthetic process"/>
    <property type="evidence" value="ECO:0007669"/>
    <property type="project" value="TreeGrafter"/>
</dbReference>